<evidence type="ECO:0000256" key="3">
    <source>
        <dbReference type="ARBA" id="ARBA00022729"/>
    </source>
</evidence>
<evidence type="ECO:0000259" key="8">
    <source>
        <dbReference type="Pfam" id="PF25919"/>
    </source>
</evidence>
<feature type="domain" description="CusB-like three alpha-helical bundle" evidence="7">
    <location>
        <begin position="166"/>
        <end position="214"/>
    </location>
</feature>
<dbReference type="GO" id="GO:0060003">
    <property type="term" value="P:copper ion export"/>
    <property type="evidence" value="ECO:0007669"/>
    <property type="project" value="TreeGrafter"/>
</dbReference>
<dbReference type="PANTHER" id="PTHR30097">
    <property type="entry name" value="CATION EFFLUX SYSTEM PROTEIN CUSB"/>
    <property type="match status" value="1"/>
</dbReference>
<dbReference type="Pfam" id="PF25869">
    <property type="entry name" value="3HB_CusB"/>
    <property type="match status" value="1"/>
</dbReference>
<dbReference type="Pfam" id="PF19335">
    <property type="entry name" value="HMBD"/>
    <property type="match status" value="1"/>
</dbReference>
<dbReference type="Gene3D" id="2.40.30.170">
    <property type="match status" value="1"/>
</dbReference>
<dbReference type="GO" id="GO:0030288">
    <property type="term" value="C:outer membrane-bounded periplasmic space"/>
    <property type="evidence" value="ECO:0007669"/>
    <property type="project" value="TreeGrafter"/>
</dbReference>
<reference evidence="11 12" key="1">
    <citation type="journal article" date="2020" name="ISME J.">
        <title>Parallel Reductive Genome Evolution in Desulfovibrio Ectosymbionts Independently Acquired by Trichonympha Protists in the Termite Gut.</title>
        <authorList>
            <person name="Takeuchi M."/>
            <person name="Kuwahara H."/>
            <person name="Murakami T."/>
            <person name="Takahashi K."/>
            <person name="Kajitani R."/>
            <person name="Toyoda A."/>
            <person name="Itoh T."/>
            <person name="Ohkuma M."/>
            <person name="Hongoh Y."/>
        </authorList>
    </citation>
    <scope>NUCLEOTIDE SEQUENCE [LARGE SCALE GENOMIC DNA]</scope>
    <source>
        <strain evidence="11">ZnDsv-02</strain>
    </source>
</reference>
<dbReference type="InterPro" id="IPR045800">
    <property type="entry name" value="HMBD"/>
</dbReference>
<evidence type="ECO:0000256" key="5">
    <source>
        <dbReference type="SAM" id="SignalP"/>
    </source>
</evidence>
<dbReference type="Proteomes" id="UP000505077">
    <property type="component" value="Unassembled WGS sequence"/>
</dbReference>
<feature type="chain" id="PRO_5027063294" evidence="5">
    <location>
        <begin position="24"/>
        <end position="411"/>
    </location>
</feature>
<protein>
    <submittedName>
        <fullName evidence="11">Cation efflux system protein CusB</fullName>
    </submittedName>
</protein>
<evidence type="ECO:0000259" key="9">
    <source>
        <dbReference type="Pfam" id="PF25954"/>
    </source>
</evidence>
<dbReference type="InterPro" id="IPR051909">
    <property type="entry name" value="MFP_Cation_Efflux"/>
</dbReference>
<dbReference type="InterPro" id="IPR006143">
    <property type="entry name" value="RND_pump_MFP"/>
</dbReference>
<dbReference type="Pfam" id="PF25975">
    <property type="entry name" value="CzcB_C"/>
    <property type="match status" value="1"/>
</dbReference>
<accession>A0A6L2R6W1</accession>
<evidence type="ECO:0000313" key="11">
    <source>
        <dbReference type="EMBL" id="GFH63237.1"/>
    </source>
</evidence>
<dbReference type="Pfam" id="PF25919">
    <property type="entry name" value="BSH_CusB"/>
    <property type="match status" value="1"/>
</dbReference>
<evidence type="ECO:0000256" key="1">
    <source>
        <dbReference type="ARBA" id="ARBA00009477"/>
    </source>
</evidence>
<dbReference type="EMBL" id="BLLL01000011">
    <property type="protein sequence ID" value="GFH63237.1"/>
    <property type="molecule type" value="Genomic_DNA"/>
</dbReference>
<keyword evidence="2" id="KW-0813">Transport</keyword>
<comment type="similarity">
    <text evidence="1">Belongs to the membrane fusion protein (MFP) (TC 8.A.1) family.</text>
</comment>
<feature type="domain" description="CzcB-like C-terminal circularly permuted SH3-like" evidence="10">
    <location>
        <begin position="334"/>
        <end position="393"/>
    </location>
</feature>
<dbReference type="GO" id="GO:0022857">
    <property type="term" value="F:transmembrane transporter activity"/>
    <property type="evidence" value="ECO:0007669"/>
    <property type="project" value="InterPro"/>
</dbReference>
<dbReference type="FunFam" id="2.40.420.20:FF:000003">
    <property type="entry name" value="Cation efflux system protein cusB"/>
    <property type="match status" value="1"/>
</dbReference>
<dbReference type="Pfam" id="PF25954">
    <property type="entry name" value="Beta-barrel_RND_2"/>
    <property type="match status" value="1"/>
</dbReference>
<dbReference type="GO" id="GO:0046914">
    <property type="term" value="F:transition metal ion binding"/>
    <property type="evidence" value="ECO:0007669"/>
    <property type="project" value="TreeGrafter"/>
</dbReference>
<feature type="domain" description="CusB-like beta-barrel" evidence="9">
    <location>
        <begin position="251"/>
        <end position="328"/>
    </location>
</feature>
<dbReference type="Gene3D" id="6.10.140.730">
    <property type="match status" value="1"/>
</dbReference>
<proteinExistence type="inferred from homology"/>
<dbReference type="InterPro" id="IPR058791">
    <property type="entry name" value="3HB_CusB"/>
</dbReference>
<comment type="caution">
    <text evidence="11">The sequence shown here is derived from an EMBL/GenBank/DDBJ whole genome shotgun (WGS) entry which is preliminary data.</text>
</comment>
<dbReference type="FunFam" id="2.40.30.170:FF:000010">
    <property type="entry name" value="Efflux RND transporter periplasmic adaptor subunit"/>
    <property type="match status" value="1"/>
</dbReference>
<sequence length="411" mass="44760">MLFKKMAPALLCVALGAGIGAYANSFLFSGDAGSHGKTEATEQGERGERKILYWYDPMYPGTQFDKPGPSPFMDMDLVPRYASEGEGAGIRIDPAQVRNLAVRTQKVERERLVFSRDIPANVEFNDYQLARVQPRAEGFVESARPWAVGDVVAAEEALADITVPGWAADQSEYLLLKAQKADAGLVRGVWERMRLAGIPEKMLRALETTGKVQTRMTVHSPISGVLTAFDVYPGMNVTKGDTVAVVQGANPVWVRADVPERDTHLVAKDKRIRVTVTALPGMAFYANAFTLLPQADRDTRTVPLRLVIDNPDGLLKPGMTATVRLRGADEEQLLVPTSSLISLGEEQRVIVRAPDGSFVPRRVRTLRSSGEKTAVASGVEAGEEVVVTGLFLIDSEANLQGALGRMEREGR</sequence>
<evidence type="ECO:0000256" key="4">
    <source>
        <dbReference type="ARBA" id="ARBA00023065"/>
    </source>
</evidence>
<organism evidence="11 12">
    <name type="scientific">Candidatus Desulfovibrio kirbyi</name>
    <dbReference type="NCBI Taxonomy" id="2696086"/>
    <lineage>
        <taxon>Bacteria</taxon>
        <taxon>Pseudomonadati</taxon>
        <taxon>Thermodesulfobacteriota</taxon>
        <taxon>Desulfovibrionia</taxon>
        <taxon>Desulfovibrionales</taxon>
        <taxon>Desulfovibrionaceae</taxon>
        <taxon>Desulfovibrio</taxon>
    </lineage>
</organism>
<feature type="domain" description="CusB-like barrel-sandwich hybrid" evidence="8">
    <location>
        <begin position="130"/>
        <end position="246"/>
    </location>
</feature>
<dbReference type="GO" id="GO:0016020">
    <property type="term" value="C:membrane"/>
    <property type="evidence" value="ECO:0007669"/>
    <property type="project" value="InterPro"/>
</dbReference>
<dbReference type="NCBIfam" id="NF007303">
    <property type="entry name" value="PRK09783.1"/>
    <property type="match status" value="1"/>
</dbReference>
<feature type="signal peptide" evidence="5">
    <location>
        <begin position="1"/>
        <end position="23"/>
    </location>
</feature>
<dbReference type="GO" id="GO:0015679">
    <property type="term" value="P:plasma membrane copper ion transport"/>
    <property type="evidence" value="ECO:0007669"/>
    <property type="project" value="TreeGrafter"/>
</dbReference>
<dbReference type="InterPro" id="IPR058790">
    <property type="entry name" value="BSH_CusB"/>
</dbReference>
<evidence type="ECO:0000256" key="2">
    <source>
        <dbReference type="ARBA" id="ARBA00022448"/>
    </source>
</evidence>
<dbReference type="NCBIfam" id="TIGR01730">
    <property type="entry name" value="RND_mfp"/>
    <property type="match status" value="1"/>
</dbReference>
<name>A0A6L2R6W1_9BACT</name>
<keyword evidence="3 5" id="KW-0732">Signal</keyword>
<feature type="domain" description="Heavy metal binding" evidence="6">
    <location>
        <begin position="53"/>
        <end position="79"/>
    </location>
</feature>
<evidence type="ECO:0000259" key="7">
    <source>
        <dbReference type="Pfam" id="PF25869"/>
    </source>
</evidence>
<evidence type="ECO:0000259" key="6">
    <source>
        <dbReference type="Pfam" id="PF19335"/>
    </source>
</evidence>
<evidence type="ECO:0000259" key="10">
    <source>
        <dbReference type="Pfam" id="PF25975"/>
    </source>
</evidence>
<dbReference type="SUPFAM" id="SSF111369">
    <property type="entry name" value="HlyD-like secretion proteins"/>
    <property type="match status" value="1"/>
</dbReference>
<gene>
    <name evidence="11" type="primary">cusB</name>
    <name evidence="11" type="ORF">ZNDK_1008</name>
</gene>
<keyword evidence="4" id="KW-0406">Ion transport</keyword>
<evidence type="ECO:0000313" key="12">
    <source>
        <dbReference type="Proteomes" id="UP000505077"/>
    </source>
</evidence>
<dbReference type="AlphaFoldDB" id="A0A6L2R6W1"/>
<dbReference type="InterPro" id="IPR058649">
    <property type="entry name" value="CzcB_C"/>
</dbReference>
<dbReference type="PANTHER" id="PTHR30097:SF15">
    <property type="entry name" value="CATION EFFLUX SYSTEM PROTEIN CUSB"/>
    <property type="match status" value="1"/>
</dbReference>
<dbReference type="InterPro" id="IPR058792">
    <property type="entry name" value="Beta-barrel_RND_2"/>
</dbReference>
<dbReference type="Gene3D" id="2.40.420.20">
    <property type="match status" value="1"/>
</dbReference>